<dbReference type="SUPFAM" id="SSF48452">
    <property type="entry name" value="TPR-like"/>
    <property type="match status" value="1"/>
</dbReference>
<proteinExistence type="predicted"/>
<reference evidence="4 5" key="1">
    <citation type="submission" date="2019-10" db="EMBL/GenBank/DDBJ databases">
        <authorList>
            <person name="Palmer J.M."/>
        </authorList>
    </citation>
    <scope>NUCLEOTIDE SEQUENCE [LARGE SCALE GENOMIC DNA]</scope>
    <source>
        <strain evidence="4 5">TWF718</strain>
    </source>
</reference>
<dbReference type="Pfam" id="PF17109">
    <property type="entry name" value="Goodbye"/>
    <property type="match status" value="1"/>
</dbReference>
<dbReference type="Gene3D" id="1.25.40.10">
    <property type="entry name" value="Tetratricopeptide repeat domain"/>
    <property type="match status" value="1"/>
</dbReference>
<evidence type="ECO:0000313" key="5">
    <source>
        <dbReference type="Proteomes" id="UP001313282"/>
    </source>
</evidence>
<dbReference type="PANTHER" id="PTHR10039">
    <property type="entry name" value="AMELOGENIN"/>
    <property type="match status" value="1"/>
</dbReference>
<dbReference type="PROSITE" id="PS50837">
    <property type="entry name" value="NACHT"/>
    <property type="match status" value="1"/>
</dbReference>
<dbReference type="InterPro" id="IPR056884">
    <property type="entry name" value="NPHP3-like_N"/>
</dbReference>
<dbReference type="InterPro" id="IPR011990">
    <property type="entry name" value="TPR-like_helical_dom_sf"/>
</dbReference>
<dbReference type="InterPro" id="IPR031350">
    <property type="entry name" value="Goodbye_dom"/>
</dbReference>
<dbReference type="SUPFAM" id="SSF52540">
    <property type="entry name" value="P-loop containing nucleoside triphosphate hydrolases"/>
    <property type="match status" value="2"/>
</dbReference>
<feature type="compositionally biased region" description="Basic and acidic residues" evidence="2">
    <location>
        <begin position="756"/>
        <end position="769"/>
    </location>
</feature>
<dbReference type="InterPro" id="IPR007111">
    <property type="entry name" value="NACHT_NTPase"/>
</dbReference>
<feature type="compositionally biased region" description="Low complexity" evidence="2">
    <location>
        <begin position="774"/>
        <end position="784"/>
    </location>
</feature>
<evidence type="ECO:0000259" key="3">
    <source>
        <dbReference type="PROSITE" id="PS50837"/>
    </source>
</evidence>
<dbReference type="Pfam" id="PF24883">
    <property type="entry name" value="NPHP3_N"/>
    <property type="match status" value="1"/>
</dbReference>
<name>A0AAN8MN66_9PEZI</name>
<dbReference type="PANTHER" id="PTHR10039:SF17">
    <property type="entry name" value="FUNGAL STAND N-TERMINAL GOODBYE DOMAIN-CONTAINING PROTEIN-RELATED"/>
    <property type="match status" value="1"/>
</dbReference>
<dbReference type="Proteomes" id="UP001313282">
    <property type="component" value="Unassembled WGS sequence"/>
</dbReference>
<evidence type="ECO:0000313" key="4">
    <source>
        <dbReference type="EMBL" id="KAK6344599.1"/>
    </source>
</evidence>
<feature type="domain" description="NACHT" evidence="3">
    <location>
        <begin position="358"/>
        <end position="513"/>
    </location>
</feature>
<dbReference type="EMBL" id="JAVHNR010000004">
    <property type="protein sequence ID" value="KAK6344599.1"/>
    <property type="molecule type" value="Genomic_DNA"/>
</dbReference>
<keyword evidence="1" id="KW-0677">Repeat</keyword>
<sequence>MDNIYADQFRQLWHDAFEAYKKETGRDLRVDDRLHKLENMDDLLKNLDDSASNFAEFRSRHQRFRRNFIKIFGPIIGLTSWIKDLLPGTPGVVASPILAAVSYLMEAGGRVSQAYDYIEVVFSELEEFSSRLRDYIAAGFDKSLEGKITAILTFFIKVIGRSEKLILERRFKFYLGRVFLGSDEATKGMIDELNQLMKTEQQKVISSTYGAVKGIEKDIVANHKALQQDLATNQKTIQHDIATNQKALQQDMAANHDVLQREMTTNNGILEQGIKEAEKRIHDDIDIVGGNLRREMTDIYKESVSRADEQKLEETLKLPVLARTIELYGEFKRRLLPGTGAWLRKERVYNEWLAGDQPLLFIIGEPGSGKTHLATSIIVEVQERSSRSGGGSTGITVPTPTAFFFIRESDTQLLNVNEMLKALAYQIIESDPRFKRHVIEVCKSSWNTMTAEDTWKNIFQRYYWDIAPDASAFIVIDGLDEAPKADQQIIADIIRASSTRPQHCGIRFVVLGRHTIRGNIPFRISSATIEISRDLNREDVERYIDTMLSQVTVLERLKLFNRATAMKERANLRLKISQQSEGVFLWAQLLLDHIKSMDLDGIKNALSKPPKNVMTMINGLLKRLTREEGEDLDSFRKILAWVACSRRPLLFGELLLIMCLPSKLPKLLLWESLNSKFSVMFRLNVPDGDAYEDQGEMEPGLEITETEPGIFHDDRLEFVDKSLQDLQVSNHDFARDEIESRISLESVENESEEEETSNHTKAEEDKNAEDGSDDGSSLESTTESSTDDSEGGILDHYTEEADLHGLRNILGSDDSESLESELFHFIKGLDDRQLKTEINFSHQQFRDVLLQNPPNPASAIKLDLGDCYLTMAISCFDVLKLDYWSLCDLRSIPDLLNYTVRNLAYHLQKVDVNAFSSNPENAIQLIKNIYWLFHEEEGNRAYLQFLYNNNGLWADIWAAWVQSNTYSLAVRDIFRAAGAHRAAFSPDELAWMDQAVSSAKILFQPWMASCARFWLERKGQRDPKIFDKGVHYCYFLHALSSMDDDGVIESCEIKEFSYRWGNMGPLTPERIHSLVNYAPESLRNTMNCHSILGWTLVIAKHPVDAIPVFQRAIQMDSRAWLAYEGLARIYAEMKKYEEAIPVMEQACRAVAGFWDLSEQFYADIAQWKRRLGDNSGALEAARIAYWASSYSPPTMFSYLDCLEANGLHGQVLEMLQDLSQQTYGGNRKTIMLMTWPYPEWDPFDLLKRVFQGIGKEKLNFLIEDVKLSLARELISASDWKKRWFCWKTAHLVYEYDETANLEFVIQNYELSLDLFGKMFNGTEEEIRDKEHITNFLARQYYDGAVAALRSGISPDIYVKKLKDLATSTISSASDSQEMFDFYGPGYPSVLWGRWRKLFEQAKKVKWRKCFRPRVLEELDMLDDENPENDTAGVYNLAITLLQAGEEEKASGLLTILFKPIGALRTGAAPEGQSETVVSTNSDHTSRPALAAELKLMIADCHKCSGDCSDKLGYESLYMCVVCPGRNFCGECIKKVKTGTLARRDCDPNHEWHKAWPSDEKRWRKVVDESENGRLVIKRSWLEGMRARWRG</sequence>
<dbReference type="Gene3D" id="3.40.50.300">
    <property type="entry name" value="P-loop containing nucleotide triphosphate hydrolases"/>
    <property type="match status" value="1"/>
</dbReference>
<accession>A0AAN8MN66</accession>
<organism evidence="4 5">
    <name type="scientific">Orbilia javanica</name>
    <dbReference type="NCBI Taxonomy" id="47235"/>
    <lineage>
        <taxon>Eukaryota</taxon>
        <taxon>Fungi</taxon>
        <taxon>Dikarya</taxon>
        <taxon>Ascomycota</taxon>
        <taxon>Pezizomycotina</taxon>
        <taxon>Orbiliomycetes</taxon>
        <taxon>Orbiliales</taxon>
        <taxon>Orbiliaceae</taxon>
        <taxon>Orbilia</taxon>
    </lineage>
</organism>
<keyword evidence="5" id="KW-1185">Reference proteome</keyword>
<evidence type="ECO:0000256" key="2">
    <source>
        <dbReference type="SAM" id="MobiDB-lite"/>
    </source>
</evidence>
<comment type="caution">
    <text evidence="4">The sequence shown here is derived from an EMBL/GenBank/DDBJ whole genome shotgun (WGS) entry which is preliminary data.</text>
</comment>
<evidence type="ECO:0000256" key="1">
    <source>
        <dbReference type="ARBA" id="ARBA00022737"/>
    </source>
</evidence>
<protein>
    <recommendedName>
        <fullName evidence="3">NACHT domain-containing protein</fullName>
    </recommendedName>
</protein>
<dbReference type="InterPro" id="IPR027417">
    <property type="entry name" value="P-loop_NTPase"/>
</dbReference>
<feature type="region of interest" description="Disordered" evidence="2">
    <location>
        <begin position="741"/>
        <end position="793"/>
    </location>
</feature>
<gene>
    <name evidence="4" type="ORF">TWF718_006557</name>
</gene>